<gene>
    <name evidence="2" type="ORF">GLV81_03120</name>
</gene>
<sequence>MIGSWSLYRSDPKMSNRISFVGLIVVFVILTGQFLWKQIFSSPSSPYQYTIGFITSDLTKKSDSISVRYLVGTSRYSLKNALPYEEVDKLLQSPQRLFVKFDKKDPQKASLLFTPLPNAQYFQAGEILDSVFTSINKN</sequence>
<keyword evidence="1" id="KW-0472">Membrane</keyword>
<proteinExistence type="predicted"/>
<dbReference type="KEGG" id="fls:GLV81_03120"/>
<dbReference type="EMBL" id="CP046566">
    <property type="protein sequence ID" value="QGW27229.1"/>
    <property type="molecule type" value="Genomic_DNA"/>
</dbReference>
<reference evidence="2 3" key="1">
    <citation type="submission" date="2019-11" db="EMBL/GenBank/DDBJ databases">
        <authorList>
            <person name="Im W.T."/>
        </authorList>
    </citation>
    <scope>NUCLEOTIDE SEQUENCE [LARGE SCALE GENOMIC DNA]</scope>
    <source>
        <strain evidence="2 3">SB-02</strain>
    </source>
</reference>
<keyword evidence="1" id="KW-0812">Transmembrane</keyword>
<organism evidence="2 3">
    <name type="scientific">Phnomibacter ginsenosidimutans</name>
    <dbReference type="NCBI Taxonomy" id="2676868"/>
    <lineage>
        <taxon>Bacteria</taxon>
        <taxon>Pseudomonadati</taxon>
        <taxon>Bacteroidota</taxon>
        <taxon>Chitinophagia</taxon>
        <taxon>Chitinophagales</taxon>
        <taxon>Chitinophagaceae</taxon>
        <taxon>Phnomibacter</taxon>
    </lineage>
</organism>
<keyword evidence="1" id="KW-1133">Transmembrane helix</keyword>
<feature type="transmembrane region" description="Helical" evidence="1">
    <location>
        <begin position="18"/>
        <end position="36"/>
    </location>
</feature>
<name>A0A6I6GQ54_9BACT</name>
<dbReference type="AlphaFoldDB" id="A0A6I6GQ54"/>
<evidence type="ECO:0000313" key="3">
    <source>
        <dbReference type="Proteomes" id="UP000426027"/>
    </source>
</evidence>
<accession>A0A6I6GQ54</accession>
<keyword evidence="3" id="KW-1185">Reference proteome</keyword>
<evidence type="ECO:0000256" key="1">
    <source>
        <dbReference type="SAM" id="Phobius"/>
    </source>
</evidence>
<protein>
    <submittedName>
        <fullName evidence="2">Uncharacterized protein</fullName>
    </submittedName>
</protein>
<evidence type="ECO:0000313" key="2">
    <source>
        <dbReference type="EMBL" id="QGW27229.1"/>
    </source>
</evidence>
<dbReference type="RefSeq" id="WP_157476780.1">
    <property type="nucleotide sequence ID" value="NZ_CP046566.1"/>
</dbReference>
<dbReference type="Proteomes" id="UP000426027">
    <property type="component" value="Chromosome"/>
</dbReference>